<sequence>MAYSVMIWLTDPGPQAREEEALARSEAARETAPGAAAGVNEPPAFTRLVYGVYDDEAGAEEALATISDALQRNAPLRLRMRGNRSFLVPAGRVHYVVCDEVERPADRR</sequence>
<dbReference type="Proteomes" id="UP000318065">
    <property type="component" value="Chromosome"/>
</dbReference>
<evidence type="ECO:0000313" key="2">
    <source>
        <dbReference type="Proteomes" id="UP000318065"/>
    </source>
</evidence>
<organism evidence="1 2">
    <name type="scientific">Rubrobacter xylanophilus</name>
    <dbReference type="NCBI Taxonomy" id="49319"/>
    <lineage>
        <taxon>Bacteria</taxon>
        <taxon>Bacillati</taxon>
        <taxon>Actinomycetota</taxon>
        <taxon>Rubrobacteria</taxon>
        <taxon>Rubrobacterales</taxon>
        <taxon>Rubrobacteraceae</taxon>
        <taxon>Rubrobacter</taxon>
    </lineage>
</organism>
<proteinExistence type="predicted"/>
<dbReference type="OrthoDB" id="5244826at2"/>
<evidence type="ECO:0000313" key="1">
    <source>
        <dbReference type="EMBL" id="BBL81011.1"/>
    </source>
</evidence>
<protein>
    <submittedName>
        <fullName evidence="1">Uncharacterized protein</fullName>
    </submittedName>
</protein>
<name>A0A510HLW1_9ACTN</name>
<accession>A0A510HLW1</accession>
<keyword evidence="2" id="KW-1185">Reference proteome</keyword>
<reference evidence="1" key="1">
    <citation type="journal article" date="2019" name="Microbiol. Resour. Announc.">
        <title>Complete Genome Sequence of Rubrobacter xylanophilus Strain AA3-22, Isolated from Arima Onsen in Japan.</title>
        <authorList>
            <person name="Tomariguchi N."/>
            <person name="Miyazaki K."/>
        </authorList>
    </citation>
    <scope>NUCLEOTIDE SEQUENCE [LARGE SCALE GENOMIC DNA]</scope>
    <source>
        <strain evidence="1">AA3-22</strain>
    </source>
</reference>
<gene>
    <name evidence="1" type="ORF">RxyAA322_28650</name>
</gene>
<dbReference type="EMBL" id="AP019791">
    <property type="protein sequence ID" value="BBL81011.1"/>
    <property type="molecule type" value="Genomic_DNA"/>
</dbReference>
<dbReference type="RefSeq" id="WP_143528948.1">
    <property type="nucleotide sequence ID" value="NZ_AP019791.1"/>
</dbReference>
<dbReference type="AlphaFoldDB" id="A0A510HLW1"/>